<organism evidence="1">
    <name type="scientific">Yangshan Harbor Nitrososphaeria virus</name>
    <dbReference type="NCBI Taxonomy" id="2969597"/>
    <lineage>
        <taxon>Viruses</taxon>
        <taxon>Duplodnaviria</taxon>
        <taxon>Heunggongvirae</taxon>
        <taxon>Uroviricota</taxon>
        <taxon>Caudoviricetes</taxon>
    </lineage>
</organism>
<proteinExistence type="predicted"/>
<evidence type="ECO:0000313" key="1">
    <source>
        <dbReference type="EMBL" id="UVF62669.1"/>
    </source>
</evidence>
<name>A0A976UB62_9CAUD</name>
<accession>A0A976UB62</accession>
<reference evidence="1" key="1">
    <citation type="submission" date="2022-05" db="EMBL/GenBank/DDBJ databases">
        <title>Diverse viruses of marine archaea discovered using metagenomics.</title>
        <authorList>
            <person name="Zhou Y."/>
        </authorList>
    </citation>
    <scope>NUCLEOTIDE SEQUENCE</scope>
    <source>
        <strain evidence="1">YSH_354833</strain>
    </source>
</reference>
<sequence>MKTSSYKQSLPDKDKIIFELQELDDMIELYKKRQKTLRKKYLLSYGTIQTLHQESGLNYL</sequence>
<protein>
    <submittedName>
        <fullName evidence="1">Uncharacterized protein</fullName>
    </submittedName>
</protein>
<dbReference type="EMBL" id="ON649703">
    <property type="protein sequence ID" value="UVF62669.1"/>
    <property type="molecule type" value="Genomic_DNA"/>
</dbReference>